<evidence type="ECO:0000313" key="2">
    <source>
        <dbReference type="Proteomes" id="UP000807504"/>
    </source>
</evidence>
<name>A0A8T0FH79_ARGBR</name>
<evidence type="ECO:0000313" key="1">
    <source>
        <dbReference type="EMBL" id="KAF8790637.1"/>
    </source>
</evidence>
<dbReference type="EMBL" id="JABXBU010000011">
    <property type="protein sequence ID" value="KAF8790637.1"/>
    <property type="molecule type" value="Genomic_DNA"/>
</dbReference>
<evidence type="ECO:0008006" key="3">
    <source>
        <dbReference type="Google" id="ProtNLM"/>
    </source>
</evidence>
<comment type="caution">
    <text evidence="1">The sequence shown here is derived from an EMBL/GenBank/DDBJ whole genome shotgun (WGS) entry which is preliminary data.</text>
</comment>
<keyword evidence="2" id="KW-1185">Reference proteome</keyword>
<protein>
    <recommendedName>
        <fullName evidence="3">DNA-directed DNA polymerase</fullName>
    </recommendedName>
</protein>
<proteinExistence type="predicted"/>
<dbReference type="PANTHER" id="PTHR31511">
    <property type="entry name" value="PROTEIN CBG23764"/>
    <property type="match status" value="1"/>
</dbReference>
<accession>A0A8T0FH79</accession>
<gene>
    <name evidence="1" type="ORF">HNY73_005627</name>
</gene>
<sequence length="237" mass="27232">MSGVKLELLTDIDMHLVIEKGISGEVAMISHRFASANNSYLPNYDASRPNSFMYWDANNMYRWAMSQNLPTHDFSWAHEDVDFMNISENSDVGYIFEVDLEHPHELNLSNSESDDVDLQLLRWHWESIDIIRQGLPYKRREADSVFGWEDSALVVSSKFSVVNVQCISKITHHDILVSTKMIVVGGIESRVKLLLVESIDTFLAGGVDADTLEARFILKRSYCRAFQENTSEWYQSR</sequence>
<reference evidence="1" key="2">
    <citation type="submission" date="2020-06" db="EMBL/GenBank/DDBJ databases">
        <authorList>
            <person name="Sheffer M."/>
        </authorList>
    </citation>
    <scope>NUCLEOTIDE SEQUENCE</scope>
</reference>
<dbReference type="Proteomes" id="UP000807504">
    <property type="component" value="Unassembled WGS sequence"/>
</dbReference>
<organism evidence="1 2">
    <name type="scientific">Argiope bruennichi</name>
    <name type="common">Wasp spider</name>
    <name type="synonym">Aranea bruennichi</name>
    <dbReference type="NCBI Taxonomy" id="94029"/>
    <lineage>
        <taxon>Eukaryota</taxon>
        <taxon>Metazoa</taxon>
        <taxon>Ecdysozoa</taxon>
        <taxon>Arthropoda</taxon>
        <taxon>Chelicerata</taxon>
        <taxon>Arachnida</taxon>
        <taxon>Araneae</taxon>
        <taxon>Araneomorphae</taxon>
        <taxon>Entelegynae</taxon>
        <taxon>Araneoidea</taxon>
        <taxon>Araneidae</taxon>
        <taxon>Argiope</taxon>
    </lineage>
</organism>
<dbReference type="PANTHER" id="PTHR31511:SF12">
    <property type="entry name" value="RHO TERMINATION FACTOR N-TERMINAL DOMAIN-CONTAINING PROTEIN"/>
    <property type="match status" value="1"/>
</dbReference>
<reference evidence="1" key="1">
    <citation type="journal article" date="2020" name="bioRxiv">
        <title>Chromosome-level reference genome of the European wasp spider Argiope bruennichi: a resource for studies on range expansion and evolutionary adaptation.</title>
        <authorList>
            <person name="Sheffer M.M."/>
            <person name="Hoppe A."/>
            <person name="Krehenwinkel H."/>
            <person name="Uhl G."/>
            <person name="Kuss A.W."/>
            <person name="Jensen L."/>
            <person name="Jensen C."/>
            <person name="Gillespie R.G."/>
            <person name="Hoff K.J."/>
            <person name="Prost S."/>
        </authorList>
    </citation>
    <scope>NUCLEOTIDE SEQUENCE</scope>
</reference>
<dbReference type="AlphaFoldDB" id="A0A8T0FH79"/>